<reference evidence="2" key="1">
    <citation type="submission" date="2016-11" db="UniProtKB">
        <authorList>
            <consortium name="WormBaseParasite"/>
        </authorList>
    </citation>
    <scope>IDENTIFICATION</scope>
    <source>
        <strain evidence="2">KR3021</strain>
    </source>
</reference>
<protein>
    <submittedName>
        <fullName evidence="2">UBA domain-containing protein</fullName>
    </submittedName>
</protein>
<proteinExistence type="predicted"/>
<dbReference type="WBParaSite" id="RSKR_0000540900.1">
    <property type="protein sequence ID" value="RSKR_0000540900.1"/>
    <property type="gene ID" value="RSKR_0000540900"/>
</dbReference>
<name>A0AC35TXI7_9BILA</name>
<evidence type="ECO:0000313" key="1">
    <source>
        <dbReference type="Proteomes" id="UP000095286"/>
    </source>
</evidence>
<sequence>MDILFRTLTHKSRTVSIDGPTPVDTILQKLEGMFPPIEDTFDGVEQSLVYAGKVYHSMDIFDPSKVNSHKFVLYFQMGADNDYDDSEDSVQSVERDVIDANEMEIIDLENNSNIYGMIYNESHSNGHQTSGLTDESLDESEQDNDEEDEGGKIGRTDTFDSSTFFFGLLDAFEDTEDSDDPHDYLESDTLRISELEPASTEGTETTDELYETEEETTIRYLTRATIGLGFTKEEVEKALKSSNNDSEYAISLLIANCQDDSQEDIAAIIPNLPIHENKTDCLVTSPYFQDLADIMQRNPRRLRSYIKSVSKESPEMIIFFKQYEDIFLNLLNKPTRIRDCCDFFSTGESEDTGHRVMGTDANSVRLRQEALRAFAINNGLLMGPPDNATLNVHAMDQLISLSLSSRDLASIKLIQDMGFDRERVIESYIAHDRSENDTIDALLKNDEDV</sequence>
<organism evidence="1 2">
    <name type="scientific">Rhabditophanes sp. KR3021</name>
    <dbReference type="NCBI Taxonomy" id="114890"/>
    <lineage>
        <taxon>Eukaryota</taxon>
        <taxon>Metazoa</taxon>
        <taxon>Ecdysozoa</taxon>
        <taxon>Nematoda</taxon>
        <taxon>Chromadorea</taxon>
        <taxon>Rhabditida</taxon>
        <taxon>Tylenchina</taxon>
        <taxon>Panagrolaimomorpha</taxon>
        <taxon>Strongyloidoidea</taxon>
        <taxon>Alloionematidae</taxon>
        <taxon>Rhabditophanes</taxon>
    </lineage>
</organism>
<evidence type="ECO:0000313" key="2">
    <source>
        <dbReference type="WBParaSite" id="RSKR_0000540900.1"/>
    </source>
</evidence>
<accession>A0AC35TXI7</accession>
<dbReference type="Proteomes" id="UP000095286">
    <property type="component" value="Unplaced"/>
</dbReference>